<dbReference type="Pfam" id="PF04149">
    <property type="entry name" value="DUF397"/>
    <property type="match status" value="1"/>
</dbReference>
<keyword evidence="3" id="KW-1185">Reference proteome</keyword>
<evidence type="ECO:0000313" key="2">
    <source>
        <dbReference type="EMBL" id="MFI7586486.1"/>
    </source>
</evidence>
<protein>
    <submittedName>
        <fullName evidence="2">DUF397 domain-containing protein</fullName>
    </submittedName>
</protein>
<proteinExistence type="predicted"/>
<sequence length="65" mass="7106">MAHGRLESNGWQVSSYCAGSGCVEVQRGDEVRVRDAKTTASPVLTFDRDEWRAFVAGVKAGEFDV</sequence>
<name>A0ABW8AJF3_9ACTN</name>
<comment type="caution">
    <text evidence="2">The sequence shown here is derived from an EMBL/GenBank/DDBJ whole genome shotgun (WGS) entry which is preliminary data.</text>
</comment>
<accession>A0ABW8AJF3</accession>
<dbReference type="InterPro" id="IPR007278">
    <property type="entry name" value="DUF397"/>
</dbReference>
<feature type="domain" description="DUF397" evidence="1">
    <location>
        <begin position="10"/>
        <end position="59"/>
    </location>
</feature>
<evidence type="ECO:0000313" key="3">
    <source>
        <dbReference type="Proteomes" id="UP001612915"/>
    </source>
</evidence>
<dbReference type="RefSeq" id="WP_398276211.1">
    <property type="nucleotide sequence ID" value="NZ_JBITLV010000001.1"/>
</dbReference>
<dbReference type="PROSITE" id="PS51257">
    <property type="entry name" value="PROKAR_LIPOPROTEIN"/>
    <property type="match status" value="1"/>
</dbReference>
<dbReference type="Proteomes" id="UP001612915">
    <property type="component" value="Unassembled WGS sequence"/>
</dbReference>
<dbReference type="EMBL" id="JBITLV010000001">
    <property type="protein sequence ID" value="MFI7586486.1"/>
    <property type="molecule type" value="Genomic_DNA"/>
</dbReference>
<evidence type="ECO:0000259" key="1">
    <source>
        <dbReference type="Pfam" id="PF04149"/>
    </source>
</evidence>
<organism evidence="2 3">
    <name type="scientific">Spongisporangium articulatum</name>
    <dbReference type="NCBI Taxonomy" id="3362603"/>
    <lineage>
        <taxon>Bacteria</taxon>
        <taxon>Bacillati</taxon>
        <taxon>Actinomycetota</taxon>
        <taxon>Actinomycetes</taxon>
        <taxon>Kineosporiales</taxon>
        <taxon>Kineosporiaceae</taxon>
        <taxon>Spongisporangium</taxon>
    </lineage>
</organism>
<gene>
    <name evidence="2" type="ORF">ACIB24_05370</name>
</gene>
<reference evidence="2 3" key="1">
    <citation type="submission" date="2024-10" db="EMBL/GenBank/DDBJ databases">
        <title>The Natural Products Discovery Center: Release of the First 8490 Sequenced Strains for Exploring Actinobacteria Biosynthetic Diversity.</title>
        <authorList>
            <person name="Kalkreuter E."/>
            <person name="Kautsar S.A."/>
            <person name="Yang D."/>
            <person name="Bader C.D."/>
            <person name="Teijaro C.N."/>
            <person name="Fluegel L."/>
            <person name="Davis C.M."/>
            <person name="Simpson J.R."/>
            <person name="Lauterbach L."/>
            <person name="Steele A.D."/>
            <person name="Gui C."/>
            <person name="Meng S."/>
            <person name="Li G."/>
            <person name="Viehrig K."/>
            <person name="Ye F."/>
            <person name="Su P."/>
            <person name="Kiefer A.F."/>
            <person name="Nichols A."/>
            <person name="Cepeda A.J."/>
            <person name="Yan W."/>
            <person name="Fan B."/>
            <person name="Jiang Y."/>
            <person name="Adhikari A."/>
            <person name="Zheng C.-J."/>
            <person name="Schuster L."/>
            <person name="Cowan T.M."/>
            <person name="Smanski M.J."/>
            <person name="Chevrette M.G."/>
            <person name="De Carvalho L.P.S."/>
            <person name="Shen B."/>
        </authorList>
    </citation>
    <scope>NUCLEOTIDE SEQUENCE [LARGE SCALE GENOMIC DNA]</scope>
    <source>
        <strain evidence="2 3">NPDC049639</strain>
    </source>
</reference>